<gene>
    <name evidence="1" type="ORF">SAMN06264849_11517</name>
</gene>
<accession>A0A521FA19</accession>
<dbReference type="AlphaFoldDB" id="A0A521FA19"/>
<reference evidence="1 2" key="1">
    <citation type="submission" date="2017-05" db="EMBL/GenBank/DDBJ databases">
        <authorList>
            <person name="Varghese N."/>
            <person name="Submissions S."/>
        </authorList>
    </citation>
    <scope>NUCLEOTIDE SEQUENCE [LARGE SCALE GENOMIC DNA]</scope>
    <source>
        <strain evidence="1 2">DSM 45474</strain>
    </source>
</reference>
<proteinExistence type="predicted"/>
<dbReference type="RefSeq" id="WP_142506693.1">
    <property type="nucleotide sequence ID" value="NZ_FXTI01000015.1"/>
</dbReference>
<evidence type="ECO:0000313" key="1">
    <source>
        <dbReference type="EMBL" id="SMO93013.1"/>
    </source>
</evidence>
<protein>
    <submittedName>
        <fullName evidence="1">Uncharacterized protein</fullName>
    </submittedName>
</protein>
<name>A0A521FA19_9BACL</name>
<dbReference type="EMBL" id="FXTI01000015">
    <property type="protein sequence ID" value="SMO93013.1"/>
    <property type="molecule type" value="Genomic_DNA"/>
</dbReference>
<dbReference type="OrthoDB" id="2083468at2"/>
<keyword evidence="2" id="KW-1185">Reference proteome</keyword>
<organism evidence="1 2">
    <name type="scientific">Melghirimyces algeriensis</name>
    <dbReference type="NCBI Taxonomy" id="910412"/>
    <lineage>
        <taxon>Bacteria</taxon>
        <taxon>Bacillati</taxon>
        <taxon>Bacillota</taxon>
        <taxon>Bacilli</taxon>
        <taxon>Bacillales</taxon>
        <taxon>Thermoactinomycetaceae</taxon>
        <taxon>Melghirimyces</taxon>
    </lineage>
</organism>
<sequence length="128" mass="14678">MAETVTLEQAKQYFNEYVLHSNAWDEADDKRKQKSLNNAERVLYRYYSEYDEQDANNMLPWEAVCEQALWMLRMNDAILQAEQGVMQVSADGVSVLTKGNATNRIAPEAKRIVADAKDTMGRVVWTVI</sequence>
<dbReference type="Proteomes" id="UP000315636">
    <property type="component" value="Unassembled WGS sequence"/>
</dbReference>
<evidence type="ECO:0000313" key="2">
    <source>
        <dbReference type="Proteomes" id="UP000315636"/>
    </source>
</evidence>